<reference evidence="5 6" key="1">
    <citation type="submission" date="2014-12" db="EMBL/GenBank/DDBJ databases">
        <title>Comparative genomics of the lactic acid bacteria isolated from the honey bee gut.</title>
        <authorList>
            <person name="Ellegaard K.M."/>
            <person name="Tamarit D."/>
            <person name="Javelind E."/>
            <person name="Olofsson T."/>
            <person name="Andersson S.G."/>
            <person name="Vasquez A."/>
        </authorList>
    </citation>
    <scope>NUCLEOTIDE SEQUENCE [LARGE SCALE GENOMIC DNA]</scope>
    <source>
        <strain evidence="5 6">Bin7</strain>
    </source>
</reference>
<comment type="caution">
    <text evidence="5">The sequence shown here is derived from an EMBL/GenBank/DDBJ whole genome shotgun (WGS) entry which is preliminary data.</text>
</comment>
<gene>
    <name evidence="5" type="ORF">JF70_03750</name>
</gene>
<evidence type="ECO:0000256" key="2">
    <source>
        <dbReference type="ARBA" id="ARBA00022676"/>
    </source>
</evidence>
<keyword evidence="2" id="KW-0328">Glycosyltransferase</keyword>
<dbReference type="GO" id="GO:0009247">
    <property type="term" value="P:glycolipid biosynthetic process"/>
    <property type="evidence" value="ECO:0007669"/>
    <property type="project" value="TreeGrafter"/>
</dbReference>
<dbReference type="PANTHER" id="PTHR43398:SF1">
    <property type="entry name" value="DOLICHOL-PHOSPHATE MANNOSYLTRANSFERASE SUBUNIT 1"/>
    <property type="match status" value="1"/>
</dbReference>
<dbReference type="EMBL" id="JWMF01000003">
    <property type="protein sequence ID" value="KJY52284.1"/>
    <property type="molecule type" value="Genomic_DNA"/>
</dbReference>
<dbReference type="SUPFAM" id="SSF53448">
    <property type="entry name" value="Nucleotide-diphospho-sugar transferases"/>
    <property type="match status" value="1"/>
</dbReference>
<dbReference type="Pfam" id="PF00535">
    <property type="entry name" value="Glycos_transf_2"/>
    <property type="match status" value="1"/>
</dbReference>
<evidence type="ECO:0000313" key="5">
    <source>
        <dbReference type="EMBL" id="KJY52284.1"/>
    </source>
</evidence>
<proteinExistence type="inferred from homology"/>
<dbReference type="InterPro" id="IPR029044">
    <property type="entry name" value="Nucleotide-diphossugar_trans"/>
</dbReference>
<keyword evidence="6" id="KW-1185">Reference proteome</keyword>
<comment type="similarity">
    <text evidence="1">Belongs to the glycosyltransferase 2 family.</text>
</comment>
<dbReference type="PANTHER" id="PTHR43398">
    <property type="entry name" value="DOLICHOL-PHOSPHATE MANNOSYLTRANSFERASE SUBUNIT 1"/>
    <property type="match status" value="1"/>
</dbReference>
<evidence type="ECO:0000313" key="6">
    <source>
        <dbReference type="Proteomes" id="UP000033567"/>
    </source>
</evidence>
<organism evidence="5 6">
    <name type="scientific">Bifidobacterium mellis</name>
    <dbReference type="NCBI Taxonomy" id="1293823"/>
    <lineage>
        <taxon>Bacteria</taxon>
        <taxon>Bacillati</taxon>
        <taxon>Actinomycetota</taxon>
        <taxon>Actinomycetes</taxon>
        <taxon>Bifidobacteriales</taxon>
        <taxon>Bifidobacteriaceae</taxon>
        <taxon>Bifidobacterium</taxon>
    </lineage>
</organism>
<dbReference type="InterPro" id="IPR001173">
    <property type="entry name" value="Glyco_trans_2-like"/>
</dbReference>
<name>A0A0F4L236_9BIFI</name>
<dbReference type="Gene3D" id="3.90.550.10">
    <property type="entry name" value="Spore Coat Polysaccharide Biosynthesis Protein SpsA, Chain A"/>
    <property type="match status" value="1"/>
</dbReference>
<dbReference type="FunFam" id="3.90.550.10:FF:000122">
    <property type="entry name" value="Dolichol-phosphate mannosyltransferase subunit 1"/>
    <property type="match status" value="1"/>
</dbReference>
<evidence type="ECO:0000259" key="4">
    <source>
        <dbReference type="Pfam" id="PF00535"/>
    </source>
</evidence>
<dbReference type="Proteomes" id="UP000033567">
    <property type="component" value="Unassembled WGS sequence"/>
</dbReference>
<evidence type="ECO:0000256" key="1">
    <source>
        <dbReference type="ARBA" id="ARBA00006739"/>
    </source>
</evidence>
<dbReference type="GO" id="GO:0016020">
    <property type="term" value="C:membrane"/>
    <property type="evidence" value="ECO:0007669"/>
    <property type="project" value="GOC"/>
</dbReference>
<accession>A0A0F4L236</accession>
<feature type="domain" description="Glycosyltransferase 2-like" evidence="4">
    <location>
        <begin position="12"/>
        <end position="179"/>
    </location>
</feature>
<evidence type="ECO:0000256" key="3">
    <source>
        <dbReference type="ARBA" id="ARBA00022679"/>
    </source>
</evidence>
<dbReference type="RefSeq" id="WP_045935088.1">
    <property type="nucleotide sequence ID" value="NZ_KQ033885.1"/>
</dbReference>
<dbReference type="GO" id="GO:0004582">
    <property type="term" value="F:dolichyl-phosphate beta-D-mannosyltransferase activity"/>
    <property type="evidence" value="ECO:0007669"/>
    <property type="project" value="InterPro"/>
</dbReference>
<dbReference type="PATRIC" id="fig|1684.5.peg.393"/>
<dbReference type="AlphaFoldDB" id="A0A0F4L236"/>
<dbReference type="InterPro" id="IPR039528">
    <property type="entry name" value="DPM1-like"/>
</dbReference>
<sequence>MDVVRGGAGIVVVMPTYQEADNIGLTLPRLLACCPEVDVLVVDDNSPDGTGALAEDMASGNPRVHVIHRHARRGLGPAYVQGFRWSLEHGYDLICEMDMDGSHRPQDLARMLAVARGETHPGLVIGSRRVRGGRTQHWPWYRDLISRAGSWYARTALGSSVRDMTAGLRVYRADVLRRIDLGRVRSSGYVFQVDMLRRVQAMGVSVVEVPIVFVERVRGSSKMDAGIVLEAMVQVTLWGLERLTRRN</sequence>
<keyword evidence="3 5" id="KW-0808">Transferase</keyword>
<dbReference type="CDD" id="cd06442">
    <property type="entry name" value="DPM1_like"/>
    <property type="match status" value="1"/>
</dbReference>
<protein>
    <submittedName>
        <fullName evidence="5">Glycosyl transferase</fullName>
    </submittedName>
</protein>